<dbReference type="SUPFAM" id="SSF103481">
    <property type="entry name" value="Multidrug resistance efflux transporter EmrE"/>
    <property type="match status" value="1"/>
</dbReference>
<comment type="caution">
    <text evidence="6">The sequence shown here is derived from an EMBL/GenBank/DDBJ whole genome shotgun (WGS) entry which is preliminary data.</text>
</comment>
<evidence type="ECO:0000256" key="4">
    <source>
        <dbReference type="ARBA" id="ARBA00023136"/>
    </source>
</evidence>
<reference evidence="6" key="2">
    <citation type="submission" date="2023-06" db="EMBL/GenBank/DDBJ databases">
        <authorList>
            <person name="Ma L."/>
            <person name="Liu K.-W."/>
            <person name="Li Z."/>
            <person name="Hsiao Y.-Y."/>
            <person name="Qi Y."/>
            <person name="Fu T."/>
            <person name="Tang G."/>
            <person name="Zhang D."/>
            <person name="Sun W.-H."/>
            <person name="Liu D.-K."/>
            <person name="Li Y."/>
            <person name="Chen G.-Z."/>
            <person name="Liu X.-D."/>
            <person name="Liao X.-Y."/>
            <person name="Jiang Y.-T."/>
            <person name="Yu X."/>
            <person name="Hao Y."/>
            <person name="Huang J."/>
            <person name="Zhao X.-W."/>
            <person name="Ke S."/>
            <person name="Chen Y.-Y."/>
            <person name="Wu W.-L."/>
            <person name="Hsu J.-L."/>
            <person name="Lin Y.-F."/>
            <person name="Huang M.-D."/>
            <person name="Li C.-Y."/>
            <person name="Huang L."/>
            <person name="Wang Z.-W."/>
            <person name="Zhao X."/>
            <person name="Zhong W.-Y."/>
            <person name="Peng D.-H."/>
            <person name="Ahmad S."/>
            <person name="Lan S."/>
            <person name="Zhang J.-S."/>
            <person name="Tsai W.-C."/>
            <person name="Van De Peer Y."/>
            <person name="Liu Z.-J."/>
        </authorList>
    </citation>
    <scope>NUCLEOTIDE SEQUENCE</scope>
    <source>
        <strain evidence="6">CP</strain>
        <tissue evidence="6">Leaves</tissue>
    </source>
</reference>
<dbReference type="InterPro" id="IPR037185">
    <property type="entry name" value="EmrE-like"/>
</dbReference>
<evidence type="ECO:0000256" key="3">
    <source>
        <dbReference type="ARBA" id="ARBA00022989"/>
    </source>
</evidence>
<keyword evidence="3 5" id="KW-1133">Transmembrane helix</keyword>
<dbReference type="InterPro" id="IPR030184">
    <property type="entry name" value="WAT1-related"/>
</dbReference>
<feature type="transmembrane region" description="Helical" evidence="5">
    <location>
        <begin position="136"/>
        <end position="158"/>
    </location>
</feature>
<dbReference type="PANTHER" id="PTHR31218">
    <property type="entry name" value="WAT1-RELATED PROTEIN"/>
    <property type="match status" value="1"/>
</dbReference>
<evidence type="ECO:0000256" key="1">
    <source>
        <dbReference type="ARBA" id="ARBA00004141"/>
    </source>
</evidence>
<evidence type="ECO:0000313" key="7">
    <source>
        <dbReference type="Proteomes" id="UP001180020"/>
    </source>
</evidence>
<protein>
    <submittedName>
        <fullName evidence="6">WAT1-related protein</fullName>
    </submittedName>
</protein>
<keyword evidence="4 5" id="KW-0472">Membrane</keyword>
<gene>
    <name evidence="6" type="ORF">QJS10_CPB13g01395</name>
</gene>
<proteinExistence type="predicted"/>
<dbReference type="Proteomes" id="UP001180020">
    <property type="component" value="Unassembled WGS sequence"/>
</dbReference>
<dbReference type="AlphaFoldDB" id="A0AAV9DIT6"/>
<evidence type="ECO:0000313" key="6">
    <source>
        <dbReference type="EMBL" id="KAK1300811.1"/>
    </source>
</evidence>
<evidence type="ECO:0000256" key="2">
    <source>
        <dbReference type="ARBA" id="ARBA00022692"/>
    </source>
</evidence>
<accession>A0AAV9DIT6</accession>
<comment type="subcellular location">
    <subcellularLocation>
        <location evidence="1">Membrane</location>
        <topology evidence="1">Multi-pass membrane protein</topology>
    </subcellularLocation>
</comment>
<dbReference type="GO" id="GO:0022857">
    <property type="term" value="F:transmembrane transporter activity"/>
    <property type="evidence" value="ECO:0007669"/>
    <property type="project" value="InterPro"/>
</dbReference>
<reference evidence="6" key="1">
    <citation type="journal article" date="2023" name="Nat. Commun.">
        <title>Diploid and tetraploid genomes of Acorus and the evolution of monocots.</title>
        <authorList>
            <person name="Ma L."/>
            <person name="Liu K.W."/>
            <person name="Li Z."/>
            <person name="Hsiao Y.Y."/>
            <person name="Qi Y."/>
            <person name="Fu T."/>
            <person name="Tang G.D."/>
            <person name="Zhang D."/>
            <person name="Sun W.H."/>
            <person name="Liu D.K."/>
            <person name="Li Y."/>
            <person name="Chen G.Z."/>
            <person name="Liu X.D."/>
            <person name="Liao X.Y."/>
            <person name="Jiang Y.T."/>
            <person name="Yu X."/>
            <person name="Hao Y."/>
            <person name="Huang J."/>
            <person name="Zhao X.W."/>
            <person name="Ke S."/>
            <person name="Chen Y.Y."/>
            <person name="Wu W.L."/>
            <person name="Hsu J.L."/>
            <person name="Lin Y.F."/>
            <person name="Huang M.D."/>
            <person name="Li C.Y."/>
            <person name="Huang L."/>
            <person name="Wang Z.W."/>
            <person name="Zhao X."/>
            <person name="Zhong W.Y."/>
            <person name="Peng D.H."/>
            <person name="Ahmad S."/>
            <person name="Lan S."/>
            <person name="Zhang J.S."/>
            <person name="Tsai W.C."/>
            <person name="Van de Peer Y."/>
            <person name="Liu Z.J."/>
        </authorList>
    </citation>
    <scope>NUCLEOTIDE SEQUENCE</scope>
    <source>
        <strain evidence="6">CP</strain>
    </source>
</reference>
<sequence>MVVVMVVFAGVNVLYKLAIEDGMSLRVLVAYRYLFATAFLGPLAFFVESLELLAIRTVAGKAKVFGTLIVVGGAMLLSFYKGMEINLWKTSLDLSHHHHHHHESGSHALGSLLAVAYCISSAVWLIIQAQMIAKYMCLYSVTALMCLMASVQGVVFAFCVESDWGVWRLGFDIRLLTVVYTKGPLFTSIFNPVTLVIVAVLGSIFLNENLHLGSILGTILIVIGMYMVLWGKGNENKQREQLLPVNSPIQTISMIALSESPNSGISSRVLDEEMFAIEVVQM</sequence>
<evidence type="ECO:0000256" key="5">
    <source>
        <dbReference type="SAM" id="Phobius"/>
    </source>
</evidence>
<feature type="transmembrane region" description="Helical" evidence="5">
    <location>
        <begin position="188"/>
        <end position="206"/>
    </location>
</feature>
<dbReference type="EMBL" id="JAUJYO010000013">
    <property type="protein sequence ID" value="KAK1300811.1"/>
    <property type="molecule type" value="Genomic_DNA"/>
</dbReference>
<dbReference type="GO" id="GO:0016020">
    <property type="term" value="C:membrane"/>
    <property type="evidence" value="ECO:0007669"/>
    <property type="project" value="InterPro"/>
</dbReference>
<feature type="transmembrane region" description="Helical" evidence="5">
    <location>
        <begin position="212"/>
        <end position="231"/>
    </location>
</feature>
<feature type="transmembrane region" description="Helical" evidence="5">
    <location>
        <begin position="108"/>
        <end position="127"/>
    </location>
</feature>
<feature type="transmembrane region" description="Helical" evidence="5">
    <location>
        <begin position="30"/>
        <end position="50"/>
    </location>
</feature>
<keyword evidence="2 5" id="KW-0812">Transmembrane</keyword>
<feature type="transmembrane region" description="Helical" evidence="5">
    <location>
        <begin position="62"/>
        <end position="80"/>
    </location>
</feature>
<organism evidence="6 7">
    <name type="scientific">Acorus calamus</name>
    <name type="common">Sweet flag</name>
    <dbReference type="NCBI Taxonomy" id="4465"/>
    <lineage>
        <taxon>Eukaryota</taxon>
        <taxon>Viridiplantae</taxon>
        <taxon>Streptophyta</taxon>
        <taxon>Embryophyta</taxon>
        <taxon>Tracheophyta</taxon>
        <taxon>Spermatophyta</taxon>
        <taxon>Magnoliopsida</taxon>
        <taxon>Liliopsida</taxon>
        <taxon>Acoraceae</taxon>
        <taxon>Acorus</taxon>
    </lineage>
</organism>
<keyword evidence="7" id="KW-1185">Reference proteome</keyword>
<name>A0AAV9DIT6_ACOCL</name>